<reference evidence="2" key="1">
    <citation type="journal article" date="2020" name="Stud. Mycol.">
        <title>101 Dothideomycetes genomes: a test case for predicting lifestyles and emergence of pathogens.</title>
        <authorList>
            <person name="Haridas S."/>
            <person name="Albert R."/>
            <person name="Binder M."/>
            <person name="Bloem J."/>
            <person name="Labutti K."/>
            <person name="Salamov A."/>
            <person name="Andreopoulos B."/>
            <person name="Baker S."/>
            <person name="Barry K."/>
            <person name="Bills G."/>
            <person name="Bluhm B."/>
            <person name="Cannon C."/>
            <person name="Castanera R."/>
            <person name="Culley D."/>
            <person name="Daum C."/>
            <person name="Ezra D."/>
            <person name="Gonzalez J."/>
            <person name="Henrissat B."/>
            <person name="Kuo A."/>
            <person name="Liang C."/>
            <person name="Lipzen A."/>
            <person name="Lutzoni F."/>
            <person name="Magnuson J."/>
            <person name="Mondo S."/>
            <person name="Nolan M."/>
            <person name="Ohm R."/>
            <person name="Pangilinan J."/>
            <person name="Park H.-J."/>
            <person name="Ramirez L."/>
            <person name="Alfaro M."/>
            <person name="Sun H."/>
            <person name="Tritt A."/>
            <person name="Yoshinaga Y."/>
            <person name="Zwiers L.-H."/>
            <person name="Turgeon B."/>
            <person name="Goodwin S."/>
            <person name="Spatafora J."/>
            <person name="Crous P."/>
            <person name="Grigoriev I."/>
        </authorList>
    </citation>
    <scope>NUCLEOTIDE SEQUENCE</scope>
    <source>
        <strain evidence="2">CBS 119687</strain>
    </source>
</reference>
<feature type="region of interest" description="Disordered" evidence="1">
    <location>
        <begin position="68"/>
        <end position="117"/>
    </location>
</feature>
<dbReference type="AlphaFoldDB" id="A0A6A6ARH2"/>
<feature type="compositionally biased region" description="Polar residues" evidence="1">
    <location>
        <begin position="268"/>
        <end position="279"/>
    </location>
</feature>
<gene>
    <name evidence="2" type="ORF">P153DRAFT_402266</name>
</gene>
<dbReference type="EMBL" id="ML977497">
    <property type="protein sequence ID" value="KAF2134529.1"/>
    <property type="molecule type" value="Genomic_DNA"/>
</dbReference>
<dbReference type="RefSeq" id="XP_033528916.1">
    <property type="nucleotide sequence ID" value="XM_033671965.1"/>
</dbReference>
<dbReference type="Proteomes" id="UP000799771">
    <property type="component" value="Unassembled WGS sequence"/>
</dbReference>
<accession>A0A6A6ARH2</accession>
<evidence type="ECO:0000256" key="1">
    <source>
        <dbReference type="SAM" id="MobiDB-lite"/>
    </source>
</evidence>
<dbReference type="OrthoDB" id="3945698at2759"/>
<feature type="compositionally biased region" description="Polar residues" evidence="1">
    <location>
        <begin position="212"/>
        <end position="223"/>
    </location>
</feature>
<dbReference type="GeneID" id="54412397"/>
<evidence type="ECO:0000313" key="2">
    <source>
        <dbReference type="EMBL" id="KAF2134529.1"/>
    </source>
</evidence>
<keyword evidence="3" id="KW-1185">Reference proteome</keyword>
<feature type="region of interest" description="Disordered" evidence="1">
    <location>
        <begin position="201"/>
        <end position="307"/>
    </location>
</feature>
<evidence type="ECO:0000313" key="3">
    <source>
        <dbReference type="Proteomes" id="UP000799771"/>
    </source>
</evidence>
<sequence length="307" mass="30644">MAGFIQNIIWNSVEGFVEAGKRSAGEYAGNALIKVGDVVENTGRSVGTGIERKATSYGSSLSGQTYQAAPKALPSTARKPAVKRSNSLPASSKPMAGVKSIGPTSKTPIGANKYPGANQVNGATKRVTNGVGGAKSAVGGVTGGVVGGAQKSIGGVTGVTNGATKTVGGVTNGASKTLGGVTNGASKTLGGVTNGLYSGAQKPLGALPKPYPNSTPAKSTRSASLPRPYPNVSSAFPSAAKNTVVKPGQPKPFQAPATKQPDAATPYPGTNTLPGQASKTPVKPRYTPAPRLGSQVKPGQKMNHIAV</sequence>
<name>A0A6A6ARH2_9PLEO</name>
<protein>
    <submittedName>
        <fullName evidence="2">Uncharacterized protein</fullName>
    </submittedName>
</protein>
<organism evidence="2 3">
    <name type="scientific">Dothidotthia symphoricarpi CBS 119687</name>
    <dbReference type="NCBI Taxonomy" id="1392245"/>
    <lineage>
        <taxon>Eukaryota</taxon>
        <taxon>Fungi</taxon>
        <taxon>Dikarya</taxon>
        <taxon>Ascomycota</taxon>
        <taxon>Pezizomycotina</taxon>
        <taxon>Dothideomycetes</taxon>
        <taxon>Pleosporomycetidae</taxon>
        <taxon>Pleosporales</taxon>
        <taxon>Dothidotthiaceae</taxon>
        <taxon>Dothidotthia</taxon>
    </lineage>
</organism>
<proteinExistence type="predicted"/>